<organism evidence="3 4">
    <name type="scientific">Megasphaera massiliensis</name>
    <dbReference type="NCBI Taxonomy" id="1232428"/>
    <lineage>
        <taxon>Bacteria</taxon>
        <taxon>Bacillati</taxon>
        <taxon>Bacillota</taxon>
        <taxon>Negativicutes</taxon>
        <taxon>Veillonellales</taxon>
        <taxon>Veillonellaceae</taxon>
        <taxon>Megasphaera</taxon>
    </lineage>
</organism>
<evidence type="ECO:0000313" key="4">
    <source>
        <dbReference type="Proteomes" id="UP001206692"/>
    </source>
</evidence>
<dbReference type="InterPro" id="IPR001119">
    <property type="entry name" value="SLH_dom"/>
</dbReference>
<dbReference type="PANTHER" id="PTHR43308">
    <property type="entry name" value="OUTER MEMBRANE PROTEIN ALPHA-RELATED"/>
    <property type="match status" value="1"/>
</dbReference>
<dbReference type="Pfam" id="PF00395">
    <property type="entry name" value="SLH"/>
    <property type="match status" value="3"/>
</dbReference>
<reference evidence="3 4" key="1">
    <citation type="submission" date="2022-06" db="EMBL/GenBank/DDBJ databases">
        <title>Isolation of gut microbiota from human fecal samples.</title>
        <authorList>
            <person name="Pamer E.G."/>
            <person name="Barat B."/>
            <person name="Waligurski E."/>
            <person name="Medina S."/>
            <person name="Paddock L."/>
            <person name="Mostad J."/>
        </authorList>
    </citation>
    <scope>NUCLEOTIDE SEQUENCE [LARGE SCALE GENOMIC DNA]</scope>
    <source>
        <strain evidence="3 4">DFI.1.1</strain>
    </source>
</reference>
<sequence>MVRQKIAAFLAAAMLLSASPALAEAPYTDLGTMADRQAVDYLYDTQCLTFITGNSFEPNRILTRGELAQLLYNVAGNIPLVQPGTSALKDVSQGTAGDAMNAVAAQGILTGYQDGNFQPEAPVSREEFADVIYRYLQYNRMADPDQEVTPYADEAQVSPAYAQAVSILHSKNIMVPADNYFRPKEGMTRADAAQVFYRFMHSDGDYTSHVQIESQVMKAINAEYGSVLAYFQRGTMYWDNDVLVLGIKGSPSKYLTKRIAEDVSKPEAVQIRRVSLSHADYSQLMNRAIHTIVDKEGVQNYVGAVPDYVHEQIVVTVRHPVSQATLSDLVSRVGAGRVRLETMVTAGQTATVQVPGVDAAASGETATVETTGQTANRRLYAAALDDTTSSAVTSVQNDAMN</sequence>
<gene>
    <name evidence="3" type="ORF">NE675_08105</name>
</gene>
<dbReference type="Proteomes" id="UP001206692">
    <property type="component" value="Unassembled WGS sequence"/>
</dbReference>
<protein>
    <submittedName>
        <fullName evidence="3">S-layer homology domain-containing protein</fullName>
    </submittedName>
</protein>
<feature type="domain" description="SLH" evidence="2">
    <location>
        <begin position="83"/>
        <end position="146"/>
    </location>
</feature>
<dbReference type="EMBL" id="JANGEW010000014">
    <property type="protein sequence ID" value="MCQ5342980.1"/>
    <property type="molecule type" value="Genomic_DNA"/>
</dbReference>
<dbReference type="PANTHER" id="PTHR43308:SF5">
    <property type="entry name" value="S-LAYER PROTEIN _ PEPTIDOGLYCAN ENDO-BETA-N-ACETYLGLUCOSAMINIDASE"/>
    <property type="match status" value="1"/>
</dbReference>
<evidence type="ECO:0000313" key="3">
    <source>
        <dbReference type="EMBL" id="MCQ5342980.1"/>
    </source>
</evidence>
<evidence type="ECO:0000259" key="2">
    <source>
        <dbReference type="PROSITE" id="PS51272"/>
    </source>
</evidence>
<keyword evidence="4" id="KW-1185">Reference proteome</keyword>
<feature type="chain" id="PRO_5046706397" evidence="1">
    <location>
        <begin position="24"/>
        <end position="401"/>
    </location>
</feature>
<comment type="caution">
    <text evidence="3">The sequence shown here is derived from an EMBL/GenBank/DDBJ whole genome shotgun (WGS) entry which is preliminary data.</text>
</comment>
<dbReference type="PROSITE" id="PS51272">
    <property type="entry name" value="SLH"/>
    <property type="match status" value="2"/>
</dbReference>
<dbReference type="InterPro" id="IPR051465">
    <property type="entry name" value="Cell_Envelope_Struct_Comp"/>
</dbReference>
<feature type="signal peptide" evidence="1">
    <location>
        <begin position="1"/>
        <end position="23"/>
    </location>
</feature>
<dbReference type="RefSeq" id="WP_062412238.1">
    <property type="nucleotide sequence ID" value="NZ_JAJCIO010000011.1"/>
</dbReference>
<proteinExistence type="predicted"/>
<name>A0ABT1SUM3_9FIRM</name>
<evidence type="ECO:0000256" key="1">
    <source>
        <dbReference type="SAM" id="SignalP"/>
    </source>
</evidence>
<keyword evidence="1" id="KW-0732">Signal</keyword>
<feature type="domain" description="SLH" evidence="2">
    <location>
        <begin position="148"/>
        <end position="210"/>
    </location>
</feature>
<accession>A0ABT1SUM3</accession>